<dbReference type="InterPro" id="IPR003599">
    <property type="entry name" value="Ig_sub"/>
</dbReference>
<evidence type="ECO:0000256" key="3">
    <source>
        <dbReference type="ARBA" id="ARBA00022737"/>
    </source>
</evidence>
<keyword evidence="10" id="KW-1185">Reference proteome</keyword>
<keyword evidence="5" id="KW-0325">Glycoprotein</keyword>
<sequence>MKLLSSHRFRELERLEELRLENNLISYVNGNSFSTLARLRLLSLNGNRIRGAGEHAFQGLRGLQALHLEDNCLGRVPSTALAPAAPSLRRLRLGGNAFAQLHTGDFAHLLRLEELSVENAGELLLVDQGAFWDLPQLRALHLHGNARLRFVDPHALINVPNLRILSMHANGLSALSADIVRPYREKPLQISLHQNPLVCDCNVRWIAELLAGGNESVRIQEGALLCRGPRGLEGAHVASLDLSQIAESCAPVLAVGSTNHTVEKKVGDDHVFECRAHGLPPPVLHWVLPDGQVLNQSSDDTRLHLRGGPGSLSLHPIRLQDAGDYACVALNPLGEAVGVSRLRVQSLDIHLFPQGVSATFVTLVWNGTARNAFPEYEIVYRREGSGEGRDGQYQSVTANQFFRSFTINHLQPRTPYKFCIGVKSKEDQQYVQFSCTWARTRDESFMTQGIHRTSNVAVAAVLGIVSSMTAVVCVVTVAARKYRQRHYDTPEKSLVANMQAHIPMENLHSPLMAHAGS</sequence>
<keyword evidence="4" id="KW-1015">Disulfide bond</keyword>
<dbReference type="InterPro" id="IPR013783">
    <property type="entry name" value="Ig-like_fold"/>
</dbReference>
<keyword evidence="3" id="KW-0677">Repeat</keyword>
<evidence type="ECO:0000313" key="10">
    <source>
        <dbReference type="Proteomes" id="UP001054837"/>
    </source>
</evidence>
<protein>
    <submittedName>
        <fullName evidence="9">Leucine-rich repeat neuronal protein 1</fullName>
    </submittedName>
</protein>
<feature type="domain" description="Ig-like" evidence="8">
    <location>
        <begin position="251"/>
        <end position="345"/>
    </location>
</feature>
<evidence type="ECO:0000256" key="2">
    <source>
        <dbReference type="ARBA" id="ARBA00022729"/>
    </source>
</evidence>
<dbReference type="InterPro" id="IPR036116">
    <property type="entry name" value="FN3_sf"/>
</dbReference>
<dbReference type="Pfam" id="PF13855">
    <property type="entry name" value="LRR_8"/>
    <property type="match status" value="2"/>
</dbReference>
<evidence type="ECO:0000256" key="7">
    <source>
        <dbReference type="SAM" id="Phobius"/>
    </source>
</evidence>
<dbReference type="GO" id="GO:0030154">
    <property type="term" value="P:cell differentiation"/>
    <property type="evidence" value="ECO:0007669"/>
    <property type="project" value="UniProtKB-ARBA"/>
</dbReference>
<dbReference type="AlphaFoldDB" id="A0AAV4RV83"/>
<dbReference type="GO" id="GO:0009653">
    <property type="term" value="P:anatomical structure morphogenesis"/>
    <property type="evidence" value="ECO:0007669"/>
    <property type="project" value="UniProtKB-ARBA"/>
</dbReference>
<dbReference type="InterPro" id="IPR003961">
    <property type="entry name" value="FN3_dom"/>
</dbReference>
<dbReference type="Proteomes" id="UP001054837">
    <property type="component" value="Unassembled WGS sequence"/>
</dbReference>
<dbReference type="PANTHER" id="PTHR24366:SF96">
    <property type="entry name" value="LEUCINE RICH REPEAT CONTAINING 53"/>
    <property type="match status" value="1"/>
</dbReference>
<dbReference type="PANTHER" id="PTHR24366">
    <property type="entry name" value="IG(IMMUNOGLOBULIN) AND LRR(LEUCINE RICH REPEAT) DOMAINS"/>
    <property type="match status" value="1"/>
</dbReference>
<dbReference type="SUPFAM" id="SSF48726">
    <property type="entry name" value="Immunoglobulin"/>
    <property type="match status" value="1"/>
</dbReference>
<evidence type="ECO:0000313" key="9">
    <source>
        <dbReference type="EMBL" id="GIY25267.1"/>
    </source>
</evidence>
<name>A0AAV4RV83_9ARAC</name>
<accession>A0AAV4RV83</accession>
<gene>
    <name evidence="9" type="primary">LRRN1</name>
    <name evidence="9" type="ORF">CDAR_616111</name>
</gene>
<dbReference type="SMART" id="SM00409">
    <property type="entry name" value="IG"/>
    <property type="match status" value="1"/>
</dbReference>
<dbReference type="InterPro" id="IPR036179">
    <property type="entry name" value="Ig-like_dom_sf"/>
</dbReference>
<evidence type="ECO:0000256" key="5">
    <source>
        <dbReference type="ARBA" id="ARBA00023180"/>
    </source>
</evidence>
<dbReference type="SMART" id="SM00408">
    <property type="entry name" value="IGc2"/>
    <property type="match status" value="1"/>
</dbReference>
<comment type="caution">
    <text evidence="9">The sequence shown here is derived from an EMBL/GenBank/DDBJ whole genome shotgun (WGS) entry which is preliminary data.</text>
</comment>
<keyword evidence="7" id="KW-0812">Transmembrane</keyword>
<organism evidence="9 10">
    <name type="scientific">Caerostris darwini</name>
    <dbReference type="NCBI Taxonomy" id="1538125"/>
    <lineage>
        <taxon>Eukaryota</taxon>
        <taxon>Metazoa</taxon>
        <taxon>Ecdysozoa</taxon>
        <taxon>Arthropoda</taxon>
        <taxon>Chelicerata</taxon>
        <taxon>Arachnida</taxon>
        <taxon>Araneae</taxon>
        <taxon>Araneomorphae</taxon>
        <taxon>Entelegynae</taxon>
        <taxon>Araneoidea</taxon>
        <taxon>Araneidae</taxon>
        <taxon>Caerostris</taxon>
    </lineage>
</organism>
<dbReference type="SMART" id="SM00082">
    <property type="entry name" value="LRRCT"/>
    <property type="match status" value="1"/>
</dbReference>
<dbReference type="InterPro" id="IPR003591">
    <property type="entry name" value="Leu-rich_rpt_typical-subtyp"/>
</dbReference>
<evidence type="ECO:0000256" key="1">
    <source>
        <dbReference type="ARBA" id="ARBA00022614"/>
    </source>
</evidence>
<dbReference type="PROSITE" id="PS50835">
    <property type="entry name" value="IG_LIKE"/>
    <property type="match status" value="1"/>
</dbReference>
<dbReference type="InterPro" id="IPR000483">
    <property type="entry name" value="Cys-rich_flank_reg_C"/>
</dbReference>
<dbReference type="Pfam" id="PF07679">
    <property type="entry name" value="I-set"/>
    <property type="match status" value="1"/>
</dbReference>
<dbReference type="EMBL" id="BPLQ01006783">
    <property type="protein sequence ID" value="GIY25267.1"/>
    <property type="molecule type" value="Genomic_DNA"/>
</dbReference>
<keyword evidence="1" id="KW-0433">Leucine-rich repeat</keyword>
<evidence type="ECO:0000256" key="6">
    <source>
        <dbReference type="ARBA" id="ARBA00023319"/>
    </source>
</evidence>
<dbReference type="InterPro" id="IPR001611">
    <property type="entry name" value="Leu-rich_rpt"/>
</dbReference>
<keyword evidence="2" id="KW-0732">Signal</keyword>
<keyword evidence="6" id="KW-0393">Immunoglobulin domain</keyword>
<feature type="transmembrane region" description="Helical" evidence="7">
    <location>
        <begin position="456"/>
        <end position="479"/>
    </location>
</feature>
<dbReference type="InterPro" id="IPR032675">
    <property type="entry name" value="LRR_dom_sf"/>
</dbReference>
<evidence type="ECO:0000256" key="4">
    <source>
        <dbReference type="ARBA" id="ARBA00023157"/>
    </source>
</evidence>
<dbReference type="InterPro" id="IPR013098">
    <property type="entry name" value="Ig_I-set"/>
</dbReference>
<dbReference type="SUPFAM" id="SSF49265">
    <property type="entry name" value="Fibronectin type III"/>
    <property type="match status" value="1"/>
</dbReference>
<proteinExistence type="predicted"/>
<dbReference type="Gene3D" id="2.60.40.10">
    <property type="entry name" value="Immunoglobulins"/>
    <property type="match status" value="2"/>
</dbReference>
<dbReference type="InterPro" id="IPR007110">
    <property type="entry name" value="Ig-like_dom"/>
</dbReference>
<dbReference type="SMART" id="SM00369">
    <property type="entry name" value="LRR_TYP"/>
    <property type="match status" value="6"/>
</dbReference>
<dbReference type="Gene3D" id="3.80.10.10">
    <property type="entry name" value="Ribonuclease Inhibitor"/>
    <property type="match status" value="1"/>
</dbReference>
<dbReference type="CDD" id="cd00063">
    <property type="entry name" value="FN3"/>
    <property type="match status" value="1"/>
</dbReference>
<dbReference type="FunFam" id="2.60.40.10:FF:000032">
    <property type="entry name" value="palladin isoform X1"/>
    <property type="match status" value="1"/>
</dbReference>
<keyword evidence="7" id="KW-1133">Transmembrane helix</keyword>
<keyword evidence="7" id="KW-0472">Membrane</keyword>
<evidence type="ECO:0000259" key="8">
    <source>
        <dbReference type="PROSITE" id="PS50835"/>
    </source>
</evidence>
<reference evidence="9 10" key="1">
    <citation type="submission" date="2021-06" db="EMBL/GenBank/DDBJ databases">
        <title>Caerostris darwini draft genome.</title>
        <authorList>
            <person name="Kono N."/>
            <person name="Arakawa K."/>
        </authorList>
    </citation>
    <scope>NUCLEOTIDE SEQUENCE [LARGE SCALE GENOMIC DNA]</scope>
</reference>
<dbReference type="InterPro" id="IPR003598">
    <property type="entry name" value="Ig_sub2"/>
</dbReference>
<dbReference type="SUPFAM" id="SSF52058">
    <property type="entry name" value="L domain-like"/>
    <property type="match status" value="1"/>
</dbReference>
<dbReference type="CDD" id="cd00096">
    <property type="entry name" value="Ig"/>
    <property type="match status" value="1"/>
</dbReference>